<feature type="compositionally biased region" description="Basic residues" evidence="1">
    <location>
        <begin position="91"/>
        <end position="104"/>
    </location>
</feature>
<evidence type="ECO:0000313" key="2">
    <source>
        <dbReference type="EMBL" id="CAK0821945.1"/>
    </source>
</evidence>
<feature type="compositionally biased region" description="Basic and acidic residues" evidence="1">
    <location>
        <begin position="163"/>
        <end position="188"/>
    </location>
</feature>
<evidence type="ECO:0000313" key="3">
    <source>
        <dbReference type="Proteomes" id="UP001189429"/>
    </source>
</evidence>
<organism evidence="2 3">
    <name type="scientific">Prorocentrum cordatum</name>
    <dbReference type="NCBI Taxonomy" id="2364126"/>
    <lineage>
        <taxon>Eukaryota</taxon>
        <taxon>Sar</taxon>
        <taxon>Alveolata</taxon>
        <taxon>Dinophyceae</taxon>
        <taxon>Prorocentrales</taxon>
        <taxon>Prorocentraceae</taxon>
        <taxon>Prorocentrum</taxon>
    </lineage>
</organism>
<feature type="region of interest" description="Disordered" evidence="1">
    <location>
        <begin position="91"/>
        <end position="249"/>
    </location>
</feature>
<dbReference type="Proteomes" id="UP001189429">
    <property type="component" value="Unassembled WGS sequence"/>
</dbReference>
<accession>A0ABN9RSC4</accession>
<feature type="compositionally biased region" description="Polar residues" evidence="1">
    <location>
        <begin position="205"/>
        <end position="218"/>
    </location>
</feature>
<reference evidence="2" key="1">
    <citation type="submission" date="2023-10" db="EMBL/GenBank/DDBJ databases">
        <authorList>
            <person name="Chen Y."/>
            <person name="Shah S."/>
            <person name="Dougan E. K."/>
            <person name="Thang M."/>
            <person name="Chan C."/>
        </authorList>
    </citation>
    <scope>NUCLEOTIDE SEQUENCE [LARGE SCALE GENOMIC DNA]</scope>
</reference>
<gene>
    <name evidence="2" type="ORF">PCOR1329_LOCUS23079</name>
</gene>
<feature type="compositionally biased region" description="Polar residues" evidence="1">
    <location>
        <begin position="107"/>
        <end position="124"/>
    </location>
</feature>
<dbReference type="EMBL" id="CAUYUJ010007779">
    <property type="protein sequence ID" value="CAK0821945.1"/>
    <property type="molecule type" value="Genomic_DNA"/>
</dbReference>
<protein>
    <submittedName>
        <fullName evidence="2">Uncharacterized protein</fullName>
    </submittedName>
</protein>
<evidence type="ECO:0000256" key="1">
    <source>
        <dbReference type="SAM" id="MobiDB-lite"/>
    </source>
</evidence>
<dbReference type="PANTHER" id="PTHR40903:SF1">
    <property type="entry name" value="HYPHALLY REGULATED CELL WALL PROTEIN 3"/>
    <property type="match status" value="1"/>
</dbReference>
<sequence length="641" mass="66261">MVTFCHMRGVRVVVEQPLNSTIYRTAELSEALLMACAKRIITNLGAFGAISVKPIEIWTTLSPHALLPLVRRRTQAFKRLGTYSELCPAKRVKKTQGSKPKKYGWSRSATRTNPKGDSSGQRKGTVSGEDQGKGCTKGSGVDLGSVSGEDQGKGCTKGSGVDLGKDLGSEKGENKGSEKGLERGKGSDDVVGTLPPPTPTDDSGKGSNQASGKGQQKGNAALDKDAGKGNKGGKGGKAPRRGPGSDPAMTLQCSVQAILDNCSRAQATNMLRKSITDYNTMNAEVTSLRARTTTLELQLWMMMKSFYNRDVLNIAQDPPVDARDVARNACNSSPPILEYTRMHADLQGAGDKGGKGGKVKGKYSGKADVVWLADAVACPRAGRAFAAGELVERSACVALLSVTLEGCFLQDYCFELGRPSPRGTAYAAALAELAARCPSCAAAGPAAARRVPLARRRGSAVEAAASRVHGLGVLAARDVAAGEALEVAPVLPVALDGISRSPLREYAIHPPGGDDAPLAAAGVVLLPLGTLGLFNHAAGSSGAGHRGAAIPRAPLAARVRQPRGSGGGLRAPRGLRGRVLGAALAPALGRGPAVAAHRGRIPLPPSGRGVALLPSCLSRPLRAARGPSAGCLAPPQRALPR</sequence>
<comment type="caution">
    <text evidence="2">The sequence shown here is derived from an EMBL/GenBank/DDBJ whole genome shotgun (WGS) entry which is preliminary data.</text>
</comment>
<dbReference type="PANTHER" id="PTHR40903">
    <property type="entry name" value="GLYCINE-RICH CELL WALL STRUCTURAL PROTEIN 1-LIKE"/>
    <property type="match status" value="1"/>
</dbReference>
<proteinExistence type="predicted"/>
<name>A0ABN9RSC4_9DINO</name>
<keyword evidence="3" id="KW-1185">Reference proteome</keyword>